<dbReference type="PROSITE" id="PS50106">
    <property type="entry name" value="PDZ"/>
    <property type="match status" value="1"/>
</dbReference>
<dbReference type="SMART" id="SM00228">
    <property type="entry name" value="PDZ"/>
    <property type="match status" value="1"/>
</dbReference>
<keyword evidence="9" id="KW-1185">Reference proteome</keyword>
<dbReference type="InterPro" id="IPR029045">
    <property type="entry name" value="ClpP/crotonase-like_dom_sf"/>
</dbReference>
<dbReference type="RefSeq" id="WP_166103173.1">
    <property type="nucleotide sequence ID" value="NZ_JAADJT010000005.1"/>
</dbReference>
<evidence type="ECO:0000256" key="5">
    <source>
        <dbReference type="RuleBase" id="RU004404"/>
    </source>
</evidence>
<dbReference type="Pfam" id="PF03572">
    <property type="entry name" value="Peptidase_S41"/>
    <property type="match status" value="1"/>
</dbReference>
<dbReference type="InterPro" id="IPR040573">
    <property type="entry name" value="TSP_N"/>
</dbReference>
<evidence type="ECO:0000259" key="7">
    <source>
        <dbReference type="PROSITE" id="PS50106"/>
    </source>
</evidence>
<keyword evidence="2 5" id="KW-0645">Protease</keyword>
<proteinExistence type="inferred from homology"/>
<dbReference type="Proteomes" id="UP000666369">
    <property type="component" value="Unassembled WGS sequence"/>
</dbReference>
<dbReference type="InterPro" id="IPR020992">
    <property type="entry name" value="Tail_Prtase_C"/>
</dbReference>
<evidence type="ECO:0000256" key="2">
    <source>
        <dbReference type="ARBA" id="ARBA00022670"/>
    </source>
</evidence>
<dbReference type="SMART" id="SM00245">
    <property type="entry name" value="TSPc"/>
    <property type="match status" value="1"/>
</dbReference>
<dbReference type="CDD" id="cd07560">
    <property type="entry name" value="Peptidase_S41_CPP"/>
    <property type="match status" value="1"/>
</dbReference>
<dbReference type="Gene3D" id="2.30.42.10">
    <property type="match status" value="1"/>
</dbReference>
<feature type="domain" description="PDZ" evidence="7">
    <location>
        <begin position="234"/>
        <end position="305"/>
    </location>
</feature>
<dbReference type="Pfam" id="PF17804">
    <property type="entry name" value="TSP_NTD"/>
    <property type="match status" value="1"/>
</dbReference>
<comment type="caution">
    <text evidence="8">The sequence shown here is derived from an EMBL/GenBank/DDBJ whole genome shotgun (WGS) entry which is preliminary data.</text>
</comment>
<dbReference type="Pfam" id="PF00595">
    <property type="entry name" value="PDZ"/>
    <property type="match status" value="1"/>
</dbReference>
<dbReference type="InterPro" id="IPR036034">
    <property type="entry name" value="PDZ_sf"/>
</dbReference>
<evidence type="ECO:0000256" key="4">
    <source>
        <dbReference type="ARBA" id="ARBA00022825"/>
    </source>
</evidence>
<keyword evidence="3 5" id="KW-0378">Hydrolase</keyword>
<evidence type="ECO:0000256" key="3">
    <source>
        <dbReference type="ARBA" id="ARBA00022801"/>
    </source>
</evidence>
<evidence type="ECO:0000313" key="9">
    <source>
        <dbReference type="Proteomes" id="UP000666369"/>
    </source>
</evidence>
<sequence length="718" mass="79265">MKKSLMPALILAVSMHWSAAQGDALRPGVTLSPDASASAAAVWSTRILSRYHYRPMALDAAMSEKIMRRYFDALDPERLLFSQADVDLYLKSSPTLGEATSHGDLAVPFALYALYQQRFEARMDYARSMLKTDLDFSVDESVQLNREKEAWPDGEEGLHELWRKWVKNDWLRLRLAGKNDKAIRDTLLKRYDNYVTRIHKMDSEDVVQIFIDAYAVSVEPHTNYLGPRVAEAFDFNMRLSLEGIGCTLQTREDYTVIRNIVPGSPAARSGKLHIGDRIVGVGQGTSGPIAEIIGWRINDVVELVRGKKNSTVRLEVLPAQAGQDGKHILVPLVRNTISMAEQSAKKSIVESGEGAGKRRIGIISLPAFYQDFQARHNGDKNFKSASRDVAVLLAELKTAKVDSILMDLRNNGGGSLDEAVDLTGLFIDKGPVVQQRNADGSINVSSDTKPGMAWDGPMGVLINRGSASASEIFAAAIQDYGRGLILGTTSFGKGTVQTVIGLDRFGQGQKPRMGEVKMTIAQFFRVNGGTTQLKGVVPDIRLLPLADDETFGESSYDNALPWTTLKPLPFVPAGDLTPVVMTLDRQHLARTASDKAYRYLEEDLALQGKLRKANVISLNETVRRRERDEQVARLRSREKMAGEKYRTDDGLQGDERSLFVELAAEAAAKKTKDIVLNEAVHVLADEAALMVAQQPLLVDSARPIPRRGKAIEPPRQGR</sequence>
<keyword evidence="4 5" id="KW-0720">Serine protease</keyword>
<dbReference type="SUPFAM" id="SSF52096">
    <property type="entry name" value="ClpP/crotonase"/>
    <property type="match status" value="1"/>
</dbReference>
<evidence type="ECO:0000256" key="6">
    <source>
        <dbReference type="SAM" id="SignalP"/>
    </source>
</evidence>
<dbReference type="PANTHER" id="PTHR32060:SF22">
    <property type="entry name" value="CARBOXYL-TERMINAL-PROCESSING PEPTIDASE 3, CHLOROPLASTIC"/>
    <property type="match status" value="1"/>
</dbReference>
<reference evidence="9" key="1">
    <citation type="submission" date="2023-07" db="EMBL/GenBank/DDBJ databases">
        <title>Duganella aceri sp. nov., isolated from tree sap.</title>
        <authorList>
            <person name="Kim I.S."/>
        </authorList>
    </citation>
    <scope>NUCLEOTIDE SEQUENCE [LARGE SCALE GENOMIC DNA]</scope>
    <source>
        <strain evidence="9">SAP-35</strain>
    </source>
</reference>
<dbReference type="Pfam" id="PF11818">
    <property type="entry name" value="DUF3340"/>
    <property type="match status" value="1"/>
</dbReference>
<gene>
    <name evidence="8" type="ORF">GW587_12610</name>
</gene>
<dbReference type="NCBIfam" id="TIGR00225">
    <property type="entry name" value="prc"/>
    <property type="match status" value="1"/>
</dbReference>
<dbReference type="SUPFAM" id="SSF50156">
    <property type="entry name" value="PDZ domain-like"/>
    <property type="match status" value="1"/>
</dbReference>
<dbReference type="GO" id="GO:0006508">
    <property type="term" value="P:proteolysis"/>
    <property type="evidence" value="ECO:0007669"/>
    <property type="project" value="UniProtKB-KW"/>
</dbReference>
<name>A0ABX0FKI9_9BURK</name>
<keyword evidence="6" id="KW-0732">Signal</keyword>
<organism evidence="8 9">
    <name type="scientific">Duganella aceris</name>
    <dbReference type="NCBI Taxonomy" id="2703883"/>
    <lineage>
        <taxon>Bacteria</taxon>
        <taxon>Pseudomonadati</taxon>
        <taxon>Pseudomonadota</taxon>
        <taxon>Betaproteobacteria</taxon>
        <taxon>Burkholderiales</taxon>
        <taxon>Oxalobacteraceae</taxon>
        <taxon>Telluria group</taxon>
        <taxon>Duganella</taxon>
    </lineage>
</organism>
<feature type="chain" id="PRO_5046284728" evidence="6">
    <location>
        <begin position="20"/>
        <end position="718"/>
    </location>
</feature>
<dbReference type="GO" id="GO:0008233">
    <property type="term" value="F:peptidase activity"/>
    <property type="evidence" value="ECO:0007669"/>
    <property type="project" value="UniProtKB-KW"/>
</dbReference>
<dbReference type="InterPro" id="IPR004447">
    <property type="entry name" value="Peptidase_S41A"/>
</dbReference>
<protein>
    <submittedName>
        <fullName evidence="8">Tail-specific protease</fullName>
    </submittedName>
</protein>
<comment type="similarity">
    <text evidence="1 5">Belongs to the peptidase S41A family.</text>
</comment>
<dbReference type="PANTHER" id="PTHR32060">
    <property type="entry name" value="TAIL-SPECIFIC PROTEASE"/>
    <property type="match status" value="1"/>
</dbReference>
<dbReference type="InterPro" id="IPR005151">
    <property type="entry name" value="Tail-specific_protease"/>
</dbReference>
<dbReference type="Gene3D" id="3.90.226.10">
    <property type="entry name" value="2-enoyl-CoA Hydratase, Chain A, domain 1"/>
    <property type="match status" value="1"/>
</dbReference>
<evidence type="ECO:0000313" key="8">
    <source>
        <dbReference type="EMBL" id="NGZ85090.1"/>
    </source>
</evidence>
<dbReference type="EMBL" id="JAADJT010000005">
    <property type="protein sequence ID" value="NGZ85090.1"/>
    <property type="molecule type" value="Genomic_DNA"/>
</dbReference>
<feature type="signal peptide" evidence="6">
    <location>
        <begin position="1"/>
        <end position="19"/>
    </location>
</feature>
<evidence type="ECO:0000256" key="1">
    <source>
        <dbReference type="ARBA" id="ARBA00009179"/>
    </source>
</evidence>
<dbReference type="CDD" id="cd06782">
    <property type="entry name" value="cpPDZ_CPP-like"/>
    <property type="match status" value="1"/>
</dbReference>
<accession>A0ABX0FKI9</accession>
<dbReference type="InterPro" id="IPR001478">
    <property type="entry name" value="PDZ"/>
</dbReference>